<dbReference type="InterPro" id="IPR049012">
    <property type="entry name" value="Mutator_transp_dom"/>
</dbReference>
<organism evidence="3 4">
    <name type="scientific">Mytilus galloprovincialis</name>
    <name type="common">Mediterranean mussel</name>
    <dbReference type="NCBI Taxonomy" id="29158"/>
    <lineage>
        <taxon>Eukaryota</taxon>
        <taxon>Metazoa</taxon>
        <taxon>Spiralia</taxon>
        <taxon>Lophotrochozoa</taxon>
        <taxon>Mollusca</taxon>
        <taxon>Bivalvia</taxon>
        <taxon>Autobranchia</taxon>
        <taxon>Pteriomorphia</taxon>
        <taxon>Mytilida</taxon>
        <taxon>Mytiloidea</taxon>
        <taxon>Mytilidae</taxon>
        <taxon>Mytilinae</taxon>
        <taxon>Mytilus</taxon>
    </lineage>
</organism>
<dbReference type="PANTHER" id="PTHR14890">
    <property type="entry name" value="FANCONI ANEMIA CORE COMPLEX-ASSOCIATED PROTEIN 100"/>
    <property type="match status" value="1"/>
</dbReference>
<sequence length="1183" mass="133693">MAKRTPGFKSVKQHRKSEAVSEAQRRRWDRETSKLFDTTFVQDHPYAAGTKLSSPDISNCVHEEIIEIDGSNVTADFSEWRVGFPTGKRHGKVWDVNSKLAAAMIHVGLGEQQVNGILAELNIPTVSHSMLDERQREIGGVIEHVAGESIKEWMTKEIALNNEKKHSCLSQKVINYLIKCFNYLIAKGKGKPEEIKQNLDALSKHPFGDHSDCNVSWCRFIEEPGLKYRSLPYGKPLHDKSFQTSLTILLEKYRKNQENLANLGSTQSNESFNKSVAAKAPKNRFYGGSGSLGYRIAAAVAQKNKGHQYTVDVRKCVACLSPGIYTQKLATLRDLQARKRRAVATTKAAKLRRITLKSNRNQKTSACEIRDGTTYKSNAALCDLKEEDINEIPPPSSKPENNAMCLEDATEYTQIYLILKLQVSAIIKASGYIKDYSVTSDTLDDWTLYCLTSDGQLFRVSRQQIFSQQQKSLSEEDDIFQDLLTTNDLELSVATEQVYVLTSADLVHNFSQEYITSICLYGNNLLTVCHHEGYYELDLHSIHSHSGQYTLTLRRKFVLNFPNTNSNVPQSSKVFYMVDESENLHVKSSDCLRISRNLFKSLLGSELALMNSAVILFCPPFGSVFYAPIKSIDDEMTETVFHKLTLFCHTSKQVLGIDKIWFPTRWEEENRNEENTEKEIKNQDGLFLVTNDGKCILISSWSNNGAQFVPINIPGPVECFSIFTNTLYHSNCRDLIESEICAECDNKTGTVTAHIVNQQSLGICNVQHVVTVQDQSLVEGTPCLLFYQTKSGQCCVVSPAKIEKNTQHSGGDNPGQQIKDVLVNLEKCHIEKEKLTALEKSHHTFISQLSVANFLICIEGSDQLFKHKFTLQYLPHSLEFELNYELTNCSNVYFSSDWNLLMSVKHIESSLTKSVLFNLHKGLKLNECIAISTVLPDQNVYLPYEVQIQLQLEIPRDIINNTDCSVILPVILTSKILDIIYFIGDEKHHKKFMNEPVFDHKKVVRDLALSRPIAKCLLNADNSGEIVHNPVTLLIHKPLDILNLRDIRRLGKDEPAILRYLLKDSNQISDISDKALTLSICGGSKVHVDVSTEDQIVISLQSTDLPLCTAIRLAMLDRLQGLDKNKENSFTMTSIQTKLKLHQELMNELQQLEEDNVTTGSSDVCRRTILDIYKKLRQIHTFI</sequence>
<dbReference type="Proteomes" id="UP000596742">
    <property type="component" value="Unassembled WGS sequence"/>
</dbReference>
<dbReference type="GO" id="GO:0036297">
    <property type="term" value="P:interstrand cross-link repair"/>
    <property type="evidence" value="ECO:0007669"/>
    <property type="project" value="InterPro"/>
</dbReference>
<feature type="domain" description="Mutator-like transposase" evidence="2">
    <location>
        <begin position="87"/>
        <end position="165"/>
    </location>
</feature>
<comment type="caution">
    <text evidence="3">The sequence shown here is derived from an EMBL/GenBank/DDBJ whole genome shotgun (WGS) entry which is preliminary data.</text>
</comment>
<dbReference type="EMBL" id="UYJE01007117">
    <property type="protein sequence ID" value="VDI51886.1"/>
    <property type="molecule type" value="Genomic_DNA"/>
</dbReference>
<proteinExistence type="predicted"/>
<protein>
    <recommendedName>
        <fullName evidence="2">Mutator-like transposase domain-containing protein</fullName>
    </recommendedName>
</protein>
<name>A0A8B6FNA7_MYTGA</name>
<evidence type="ECO:0000256" key="1">
    <source>
        <dbReference type="SAM" id="MobiDB-lite"/>
    </source>
</evidence>
<dbReference type="PANTHER" id="PTHR14890:SF1">
    <property type="entry name" value="FANCONI ANEMIA CORE COMPLEX-ASSOCIATED PROTEIN 100"/>
    <property type="match status" value="1"/>
</dbReference>
<feature type="compositionally biased region" description="Basic and acidic residues" evidence="1">
    <location>
        <begin position="16"/>
        <end position="28"/>
    </location>
</feature>
<dbReference type="OrthoDB" id="6096006at2759"/>
<accession>A0A8B6FNA7</accession>
<gene>
    <name evidence="3" type="ORF">MGAL_10B038236</name>
</gene>
<dbReference type="GO" id="GO:0043240">
    <property type="term" value="C:Fanconi anaemia nuclear complex"/>
    <property type="evidence" value="ECO:0007669"/>
    <property type="project" value="InterPro"/>
</dbReference>
<dbReference type="GO" id="GO:0005654">
    <property type="term" value="C:nucleoplasm"/>
    <property type="evidence" value="ECO:0007669"/>
    <property type="project" value="TreeGrafter"/>
</dbReference>
<feature type="region of interest" description="Disordered" evidence="1">
    <location>
        <begin position="1"/>
        <end position="28"/>
    </location>
</feature>
<dbReference type="InterPro" id="IPR029251">
    <property type="entry name" value="Faap100"/>
</dbReference>
<keyword evidence="4" id="KW-1185">Reference proteome</keyword>
<evidence type="ECO:0000313" key="3">
    <source>
        <dbReference type="EMBL" id="VDI51886.1"/>
    </source>
</evidence>
<evidence type="ECO:0000259" key="2">
    <source>
        <dbReference type="Pfam" id="PF20700"/>
    </source>
</evidence>
<evidence type="ECO:0000313" key="4">
    <source>
        <dbReference type="Proteomes" id="UP000596742"/>
    </source>
</evidence>
<dbReference type="Pfam" id="PF20700">
    <property type="entry name" value="Mutator"/>
    <property type="match status" value="1"/>
</dbReference>
<dbReference type="AlphaFoldDB" id="A0A8B6FNA7"/>
<reference evidence="3" key="1">
    <citation type="submission" date="2018-11" db="EMBL/GenBank/DDBJ databases">
        <authorList>
            <person name="Alioto T."/>
            <person name="Alioto T."/>
        </authorList>
    </citation>
    <scope>NUCLEOTIDE SEQUENCE</scope>
</reference>